<evidence type="ECO:0000313" key="2">
    <source>
        <dbReference type="EMBL" id="KAH3834892.1"/>
    </source>
</evidence>
<keyword evidence="1" id="KW-0472">Membrane</keyword>
<proteinExistence type="predicted"/>
<keyword evidence="1" id="KW-0812">Transmembrane</keyword>
<sequence length="153" mass="17286">MPTRVPGKCRWRPGRAPVYRCTVAIPELCQNSPGHHRRQPMRCRSSAEVCMRPVELRCRPGCSRCRSGCSRCCAGHCRSFPVTPGGIKHFDTFPVESRFIPIEPRFILDHAPGLYRHHSETGPLLLSVIPSVTLLLQFLIAPSIFYRSLTYLA</sequence>
<reference evidence="2" key="1">
    <citation type="journal article" date="2019" name="bioRxiv">
        <title>The Genome of the Zebra Mussel, Dreissena polymorpha: A Resource for Invasive Species Research.</title>
        <authorList>
            <person name="McCartney M.A."/>
            <person name="Auch B."/>
            <person name="Kono T."/>
            <person name="Mallez S."/>
            <person name="Zhang Y."/>
            <person name="Obille A."/>
            <person name="Becker A."/>
            <person name="Abrahante J.E."/>
            <person name="Garbe J."/>
            <person name="Badalamenti J.P."/>
            <person name="Herman A."/>
            <person name="Mangelson H."/>
            <person name="Liachko I."/>
            <person name="Sullivan S."/>
            <person name="Sone E.D."/>
            <person name="Koren S."/>
            <person name="Silverstein K.A.T."/>
            <person name="Beckman K.B."/>
            <person name="Gohl D.M."/>
        </authorList>
    </citation>
    <scope>NUCLEOTIDE SEQUENCE</scope>
    <source>
        <strain evidence="2">Duluth1</strain>
        <tissue evidence="2">Whole animal</tissue>
    </source>
</reference>
<keyword evidence="1" id="KW-1133">Transmembrane helix</keyword>
<evidence type="ECO:0000256" key="1">
    <source>
        <dbReference type="SAM" id="Phobius"/>
    </source>
</evidence>
<dbReference type="InterPro" id="IPR018245">
    <property type="entry name" value="Gonadotropin_bsu_CS"/>
</dbReference>
<protein>
    <submittedName>
        <fullName evidence="2">Uncharacterized protein</fullName>
    </submittedName>
</protein>
<keyword evidence="3" id="KW-1185">Reference proteome</keyword>
<feature type="transmembrane region" description="Helical" evidence="1">
    <location>
        <begin position="124"/>
        <end position="146"/>
    </location>
</feature>
<name>A0A9D4K849_DREPO</name>
<comment type="caution">
    <text evidence="2">The sequence shown here is derived from an EMBL/GenBank/DDBJ whole genome shotgun (WGS) entry which is preliminary data.</text>
</comment>
<dbReference type="GO" id="GO:0005576">
    <property type="term" value="C:extracellular region"/>
    <property type="evidence" value="ECO:0007669"/>
    <property type="project" value="InterPro"/>
</dbReference>
<accession>A0A9D4K849</accession>
<dbReference type="Proteomes" id="UP000828390">
    <property type="component" value="Unassembled WGS sequence"/>
</dbReference>
<dbReference type="EMBL" id="JAIWYP010000004">
    <property type="protein sequence ID" value="KAH3834892.1"/>
    <property type="molecule type" value="Genomic_DNA"/>
</dbReference>
<dbReference type="AlphaFoldDB" id="A0A9D4K849"/>
<dbReference type="PROSITE" id="PS00261">
    <property type="entry name" value="GLYCO_HORMONE_BETA_1"/>
    <property type="match status" value="1"/>
</dbReference>
<organism evidence="2 3">
    <name type="scientific">Dreissena polymorpha</name>
    <name type="common">Zebra mussel</name>
    <name type="synonym">Mytilus polymorpha</name>
    <dbReference type="NCBI Taxonomy" id="45954"/>
    <lineage>
        <taxon>Eukaryota</taxon>
        <taxon>Metazoa</taxon>
        <taxon>Spiralia</taxon>
        <taxon>Lophotrochozoa</taxon>
        <taxon>Mollusca</taxon>
        <taxon>Bivalvia</taxon>
        <taxon>Autobranchia</taxon>
        <taxon>Heteroconchia</taxon>
        <taxon>Euheterodonta</taxon>
        <taxon>Imparidentia</taxon>
        <taxon>Neoheterodontei</taxon>
        <taxon>Myida</taxon>
        <taxon>Dreissenoidea</taxon>
        <taxon>Dreissenidae</taxon>
        <taxon>Dreissena</taxon>
    </lineage>
</organism>
<evidence type="ECO:0000313" key="3">
    <source>
        <dbReference type="Proteomes" id="UP000828390"/>
    </source>
</evidence>
<gene>
    <name evidence="2" type="ORF">DPMN_108225</name>
</gene>
<dbReference type="GO" id="GO:0005179">
    <property type="term" value="F:hormone activity"/>
    <property type="evidence" value="ECO:0007669"/>
    <property type="project" value="InterPro"/>
</dbReference>
<reference evidence="2" key="2">
    <citation type="submission" date="2020-11" db="EMBL/GenBank/DDBJ databases">
        <authorList>
            <person name="McCartney M.A."/>
            <person name="Auch B."/>
            <person name="Kono T."/>
            <person name="Mallez S."/>
            <person name="Becker A."/>
            <person name="Gohl D.M."/>
            <person name="Silverstein K.A.T."/>
            <person name="Koren S."/>
            <person name="Bechman K.B."/>
            <person name="Herman A."/>
            <person name="Abrahante J.E."/>
            <person name="Garbe J."/>
        </authorList>
    </citation>
    <scope>NUCLEOTIDE SEQUENCE</scope>
    <source>
        <strain evidence="2">Duluth1</strain>
        <tissue evidence="2">Whole animal</tissue>
    </source>
</reference>